<proteinExistence type="predicted"/>
<dbReference type="EMBL" id="CM055113">
    <property type="protein sequence ID" value="KAJ7515896.1"/>
    <property type="molecule type" value="Genomic_DNA"/>
</dbReference>
<evidence type="ECO:0000313" key="2">
    <source>
        <dbReference type="Proteomes" id="UP001162992"/>
    </source>
</evidence>
<comment type="caution">
    <text evidence="1">The sequence shown here is derived from an EMBL/GenBank/DDBJ whole genome shotgun (WGS) entry which is preliminary data.</text>
</comment>
<sequence>MAMAMAQAACVCCASRTIPTKATAFSTQSFLCRAQLRPEPRSLKLVCAQHLDASGDADASSSMESRRSALSLLVASIAAFGLTQAAVSAPSSIKVEGPPPPFGGLPGTENADEARDLDKPLKERFFLQPLPPDQAAIRVKDSVDDIVGVKSLIDKKAWPYVQNDLRSKAQYLRFDLNTIISSKPKEEKAALKALASKLYESINNLDYAARSKSTAKAEKYYEETMAILKDVLSKIA</sequence>
<gene>
    <name evidence="1" type="ORF">O6H91_22G033600</name>
</gene>
<organism evidence="1 2">
    <name type="scientific">Diphasiastrum complanatum</name>
    <name type="common">Issler's clubmoss</name>
    <name type="synonym">Lycopodium complanatum</name>
    <dbReference type="NCBI Taxonomy" id="34168"/>
    <lineage>
        <taxon>Eukaryota</taxon>
        <taxon>Viridiplantae</taxon>
        <taxon>Streptophyta</taxon>
        <taxon>Embryophyta</taxon>
        <taxon>Tracheophyta</taxon>
        <taxon>Lycopodiopsida</taxon>
        <taxon>Lycopodiales</taxon>
        <taxon>Lycopodiaceae</taxon>
        <taxon>Lycopodioideae</taxon>
        <taxon>Diphasiastrum</taxon>
    </lineage>
</organism>
<dbReference type="Proteomes" id="UP001162992">
    <property type="component" value="Chromosome 22"/>
</dbReference>
<name>A0ACC2AEK3_DIPCM</name>
<evidence type="ECO:0000313" key="1">
    <source>
        <dbReference type="EMBL" id="KAJ7515896.1"/>
    </source>
</evidence>
<protein>
    <submittedName>
        <fullName evidence="1">Uncharacterized protein</fullName>
    </submittedName>
</protein>
<accession>A0ACC2AEK3</accession>
<reference evidence="2" key="1">
    <citation type="journal article" date="2024" name="Proc. Natl. Acad. Sci. U.S.A.">
        <title>Extraordinary preservation of gene collinearity over three hundred million years revealed in homosporous lycophytes.</title>
        <authorList>
            <person name="Li C."/>
            <person name="Wickell D."/>
            <person name="Kuo L.Y."/>
            <person name="Chen X."/>
            <person name="Nie B."/>
            <person name="Liao X."/>
            <person name="Peng D."/>
            <person name="Ji J."/>
            <person name="Jenkins J."/>
            <person name="Williams M."/>
            <person name="Shu S."/>
            <person name="Plott C."/>
            <person name="Barry K."/>
            <person name="Rajasekar S."/>
            <person name="Grimwood J."/>
            <person name="Han X."/>
            <person name="Sun S."/>
            <person name="Hou Z."/>
            <person name="He W."/>
            <person name="Dai G."/>
            <person name="Sun C."/>
            <person name="Schmutz J."/>
            <person name="Leebens-Mack J.H."/>
            <person name="Li F.W."/>
            <person name="Wang L."/>
        </authorList>
    </citation>
    <scope>NUCLEOTIDE SEQUENCE [LARGE SCALE GENOMIC DNA]</scope>
    <source>
        <strain evidence="2">cv. PW_Plant_1</strain>
    </source>
</reference>
<keyword evidence="2" id="KW-1185">Reference proteome</keyword>